<organism evidence="1 2">
    <name type="scientific">Pelagimonas varians</name>
    <dbReference type="NCBI Taxonomy" id="696760"/>
    <lineage>
        <taxon>Bacteria</taxon>
        <taxon>Pseudomonadati</taxon>
        <taxon>Pseudomonadota</taxon>
        <taxon>Alphaproteobacteria</taxon>
        <taxon>Rhodobacterales</taxon>
        <taxon>Roseobacteraceae</taxon>
        <taxon>Pelagimonas</taxon>
    </lineage>
</organism>
<evidence type="ECO:0000313" key="1">
    <source>
        <dbReference type="EMBL" id="SMX35696.1"/>
    </source>
</evidence>
<dbReference type="Proteomes" id="UP000220836">
    <property type="component" value="Unassembled WGS sequence"/>
</dbReference>
<protein>
    <submittedName>
        <fullName evidence="1">Sigma-70, region 4</fullName>
    </submittedName>
</protein>
<dbReference type="RefSeq" id="WP_097803115.1">
    <property type="nucleotide sequence ID" value="NZ_FXYH01000002.1"/>
</dbReference>
<name>A0A238K161_9RHOB</name>
<proteinExistence type="predicted"/>
<dbReference type="EMBL" id="FXYH01000002">
    <property type="protein sequence ID" value="SMX35696.1"/>
    <property type="molecule type" value="Genomic_DNA"/>
</dbReference>
<sequence>MLMLREQKQRFQELYGKGQIDGVIAKDLGVSGHQVRAHRTALGLPSVLDKFRWSTEQVETLSGLIGDGKTAAEIAKAMDLPATRVRAKAAQKGWSITVDADRKPYSAIEDEVLRNSLTSGVTIGELSQRLGRSRGSIRSRLEKLRDAAKVPDVVADSKLPPSPKPLTPAQVRLRDRLEARFDQGLIAALFGLRFKRGLSGELSELAERHGLTIRQVQLLWHQVRAA</sequence>
<dbReference type="AlphaFoldDB" id="A0A238K161"/>
<reference evidence="1 2" key="1">
    <citation type="submission" date="2017-05" db="EMBL/GenBank/DDBJ databases">
        <authorList>
            <person name="Song R."/>
            <person name="Chenine A.L."/>
            <person name="Ruprecht R.M."/>
        </authorList>
    </citation>
    <scope>NUCLEOTIDE SEQUENCE [LARGE SCALE GENOMIC DNA]</scope>
    <source>
        <strain evidence="1 2">CECT 8663</strain>
    </source>
</reference>
<keyword evidence="2" id="KW-1185">Reference proteome</keyword>
<accession>A0A238K161</accession>
<gene>
    <name evidence="1" type="ORF">PEV8663_00563</name>
</gene>
<evidence type="ECO:0000313" key="2">
    <source>
        <dbReference type="Proteomes" id="UP000220836"/>
    </source>
</evidence>